<dbReference type="Pfam" id="PF00069">
    <property type="entry name" value="Pkinase"/>
    <property type="match status" value="1"/>
</dbReference>
<protein>
    <recommendedName>
        <fullName evidence="1">non-specific serine/threonine protein kinase</fullName>
        <ecNumber evidence="1">2.7.11.1</ecNumber>
    </recommendedName>
</protein>
<dbReference type="EC" id="2.7.11.1" evidence="1"/>
<dbReference type="PANTHER" id="PTHR43289">
    <property type="entry name" value="MITOGEN-ACTIVATED PROTEIN KINASE KINASE KINASE 20-RELATED"/>
    <property type="match status" value="1"/>
</dbReference>
<dbReference type="Gene3D" id="1.10.510.10">
    <property type="entry name" value="Transferase(Phosphotransferase) domain 1"/>
    <property type="match status" value="1"/>
</dbReference>
<proteinExistence type="predicted"/>
<dbReference type="GO" id="GO:0004674">
    <property type="term" value="F:protein serine/threonine kinase activity"/>
    <property type="evidence" value="ECO:0007669"/>
    <property type="project" value="UniProtKB-EC"/>
</dbReference>
<comment type="caution">
    <text evidence="9">The sequence shown here is derived from an EMBL/GenBank/DDBJ whole genome shotgun (WGS) entry which is preliminary data.</text>
</comment>
<dbReference type="CDD" id="cd14014">
    <property type="entry name" value="STKc_PknB_like"/>
    <property type="match status" value="1"/>
</dbReference>
<feature type="region of interest" description="Disordered" evidence="7">
    <location>
        <begin position="43"/>
        <end position="67"/>
    </location>
</feature>
<sequence>MRGRSDTSGSDRTELLPSGYRVGGWEVIEPIASGGWATVYAGRPAHGTADDPSSGPVDHPRDTSADLLSGPAAATATAPAEVALKFLPTAGLAPRQARKVAETARREVELARRAGHPRLIRLLDSVVVSDPDRAFLDGAIVLVMERAARSLRDLFDAGAAEADVPRLFAEICEGLAHLHGSGWVHGDLKPENILLMADGALKLSDFGLATELTGTDGTHGYAPPMGTLDYLPPERWQAPLGEHGVEVRPSADIWALGIMVHEVFASGASPFPGATPVSRGAAVQEYAEGRAPLRLDGAVPPFWRALAADCLAPTHADRSAHTAESLLARVNARSVPPRPVRRRWGTRAVLVTVAVCAVAATAWSHLGDGASGTRGEPPGRLRVFNADDTCRGRTDRTPQCSLGLAIDPLVPYTIDNVVPTRVWHGDLLAVECRLPKGVPIIDESDASSTQWYRVRLPAGSSRSSAWLPAVRTTDHPRVPDCPRPEPVR</sequence>
<keyword evidence="10" id="KW-1185">Reference proteome</keyword>
<keyword evidence="6" id="KW-0067">ATP-binding</keyword>
<evidence type="ECO:0000256" key="2">
    <source>
        <dbReference type="ARBA" id="ARBA00022527"/>
    </source>
</evidence>
<feature type="domain" description="Protein kinase" evidence="8">
    <location>
        <begin position="25"/>
        <end position="350"/>
    </location>
</feature>
<feature type="compositionally biased region" description="Basic and acidic residues" evidence="7">
    <location>
        <begin position="472"/>
        <end position="488"/>
    </location>
</feature>
<dbReference type="RefSeq" id="WP_344507451.1">
    <property type="nucleotide sequence ID" value="NZ_BAAATU010000001.1"/>
</dbReference>
<keyword evidence="2" id="KW-0723">Serine/threonine-protein kinase</keyword>
<feature type="region of interest" description="Disordered" evidence="7">
    <location>
        <begin position="463"/>
        <end position="488"/>
    </location>
</feature>
<name>A0ABW1GTF6_9ACTN</name>
<dbReference type="SMART" id="SM00220">
    <property type="entry name" value="S_TKc"/>
    <property type="match status" value="1"/>
</dbReference>
<evidence type="ECO:0000313" key="10">
    <source>
        <dbReference type="Proteomes" id="UP001596200"/>
    </source>
</evidence>
<keyword evidence="5 9" id="KW-0418">Kinase</keyword>
<dbReference type="SUPFAM" id="SSF56112">
    <property type="entry name" value="Protein kinase-like (PK-like)"/>
    <property type="match status" value="1"/>
</dbReference>
<gene>
    <name evidence="9" type="ORF">ACFP1B_28785</name>
</gene>
<dbReference type="EMBL" id="JBHSPU010000026">
    <property type="protein sequence ID" value="MFC5917393.1"/>
    <property type="molecule type" value="Genomic_DNA"/>
</dbReference>
<evidence type="ECO:0000259" key="8">
    <source>
        <dbReference type="PROSITE" id="PS50011"/>
    </source>
</evidence>
<evidence type="ECO:0000256" key="1">
    <source>
        <dbReference type="ARBA" id="ARBA00012513"/>
    </source>
</evidence>
<dbReference type="InterPro" id="IPR011009">
    <property type="entry name" value="Kinase-like_dom_sf"/>
</dbReference>
<dbReference type="InterPro" id="IPR000719">
    <property type="entry name" value="Prot_kinase_dom"/>
</dbReference>
<evidence type="ECO:0000256" key="3">
    <source>
        <dbReference type="ARBA" id="ARBA00022679"/>
    </source>
</evidence>
<dbReference type="PROSITE" id="PS50011">
    <property type="entry name" value="PROTEIN_KINASE_DOM"/>
    <property type="match status" value="1"/>
</dbReference>
<organism evidence="9 10">
    <name type="scientific">Streptomyces pulveraceus</name>
    <dbReference type="NCBI Taxonomy" id="68258"/>
    <lineage>
        <taxon>Bacteria</taxon>
        <taxon>Bacillati</taxon>
        <taxon>Actinomycetota</taxon>
        <taxon>Actinomycetes</taxon>
        <taxon>Kitasatosporales</taxon>
        <taxon>Streptomycetaceae</taxon>
        <taxon>Streptomyces</taxon>
    </lineage>
</organism>
<accession>A0ABW1GTF6</accession>
<dbReference type="Proteomes" id="UP001596200">
    <property type="component" value="Unassembled WGS sequence"/>
</dbReference>
<keyword evidence="4" id="KW-0547">Nucleotide-binding</keyword>
<evidence type="ECO:0000313" key="9">
    <source>
        <dbReference type="EMBL" id="MFC5917393.1"/>
    </source>
</evidence>
<evidence type="ECO:0000256" key="5">
    <source>
        <dbReference type="ARBA" id="ARBA00022777"/>
    </source>
</evidence>
<evidence type="ECO:0000256" key="6">
    <source>
        <dbReference type="ARBA" id="ARBA00022840"/>
    </source>
</evidence>
<reference evidence="10" key="1">
    <citation type="journal article" date="2019" name="Int. J. Syst. Evol. Microbiol.">
        <title>The Global Catalogue of Microorganisms (GCM) 10K type strain sequencing project: providing services to taxonomists for standard genome sequencing and annotation.</title>
        <authorList>
            <consortium name="The Broad Institute Genomics Platform"/>
            <consortium name="The Broad Institute Genome Sequencing Center for Infectious Disease"/>
            <person name="Wu L."/>
            <person name="Ma J."/>
        </authorList>
    </citation>
    <scope>NUCLEOTIDE SEQUENCE [LARGE SCALE GENOMIC DNA]</scope>
    <source>
        <strain evidence="10">JCM 4147</strain>
    </source>
</reference>
<keyword evidence="3 9" id="KW-0808">Transferase</keyword>
<evidence type="ECO:0000256" key="7">
    <source>
        <dbReference type="SAM" id="MobiDB-lite"/>
    </source>
</evidence>
<evidence type="ECO:0000256" key="4">
    <source>
        <dbReference type="ARBA" id="ARBA00022741"/>
    </source>
</evidence>
<dbReference type="PANTHER" id="PTHR43289:SF6">
    <property type="entry name" value="SERINE_THREONINE-PROTEIN KINASE NEKL-3"/>
    <property type="match status" value="1"/>
</dbReference>